<dbReference type="InterPro" id="IPR013428">
    <property type="entry name" value="Membrane-bound_put_N"/>
</dbReference>
<dbReference type="RefSeq" id="WP_145205177.1">
    <property type="nucleotide sequence ID" value="NZ_CP036267.1"/>
</dbReference>
<gene>
    <name evidence="3" type="ORF">Mal48_47800</name>
</gene>
<dbReference type="NCBIfam" id="TIGR02604">
    <property type="entry name" value="Piru_Ver_Nterm"/>
    <property type="match status" value="1"/>
</dbReference>
<dbReference type="SUPFAM" id="SSF48371">
    <property type="entry name" value="ARM repeat"/>
    <property type="match status" value="1"/>
</dbReference>
<dbReference type="InterPro" id="IPR055557">
    <property type="entry name" value="DUF7133"/>
</dbReference>
<protein>
    <submittedName>
        <fullName evidence="3">GDSL-like Lipase/Acylhydrolase</fullName>
    </submittedName>
</protein>
<dbReference type="EMBL" id="CP036267">
    <property type="protein sequence ID" value="QDT35503.1"/>
    <property type="molecule type" value="Genomic_DNA"/>
</dbReference>
<dbReference type="InterPro" id="IPR011989">
    <property type="entry name" value="ARM-like"/>
</dbReference>
<feature type="domain" description="SGNH hydrolase-type esterase" evidence="1">
    <location>
        <begin position="50"/>
        <end position="239"/>
    </location>
</feature>
<dbReference type="InterPro" id="IPR013830">
    <property type="entry name" value="SGNH_hydro"/>
</dbReference>
<dbReference type="CDD" id="cd01834">
    <property type="entry name" value="SGNH_hydrolase_like_2"/>
    <property type="match status" value="1"/>
</dbReference>
<keyword evidence="4" id="KW-1185">Reference proteome</keyword>
<organism evidence="3 4">
    <name type="scientific">Thalassoglobus polymorphus</name>
    <dbReference type="NCBI Taxonomy" id="2527994"/>
    <lineage>
        <taxon>Bacteria</taxon>
        <taxon>Pseudomonadati</taxon>
        <taxon>Planctomycetota</taxon>
        <taxon>Planctomycetia</taxon>
        <taxon>Planctomycetales</taxon>
        <taxon>Planctomycetaceae</taxon>
        <taxon>Thalassoglobus</taxon>
    </lineage>
</organism>
<keyword evidence="3" id="KW-0378">Hydrolase</keyword>
<evidence type="ECO:0000259" key="1">
    <source>
        <dbReference type="Pfam" id="PF13472"/>
    </source>
</evidence>
<dbReference type="GO" id="GO:0016788">
    <property type="term" value="F:hydrolase activity, acting on ester bonds"/>
    <property type="evidence" value="ECO:0007669"/>
    <property type="project" value="UniProtKB-ARBA"/>
</dbReference>
<sequence length="894" mass="101169">MISGIQRSVLALLVFFSSIQVLMAQGVIAPNEGDKVVILGNTLAERMQYFNHWETLLHHRFPEKKLVVRNLGWSADAIDTRLRSQDFQDHGHTLVDHQPNLILAMFGYNESFAGEAGIPEFEEKLSKFVDEIKALKYPSQSFKRGSYEPQIQDKEGAPKHDVRVVLISPIASEDLPNRGITAGTDNNTNLELYTAAMQRVAKAKGVPFVDLFAPTKKLYEETKKPLTMNGIHLNFRGYRELAKILDGKLFGDAKASDVKLGQLRKEVAEKNLQFFYDYRAVNGFYIYGGRKKPFGVVNFPAEFEKLRKMIAVRDKRIWKVASGESVPKEIDDSGTGEFTEIQTNFKNEVYITPPDEALESFTLPEGFEINLWASEKDFKNLENPVQFTFDGKGRLFVTTMPSYPMYLPGVPVDDKILILEDTNGDGKADTEKVFAKGLHLPTGIELANGGAYVAQQPNLMFIKDTDGDDVADVYQHRLHGFDSADSHHSLSAFELGPGGELYFQEGTFHHTQFETPQGPERVANAAVFRYEPRSEKLDVFVSYNFANPWGHCFDKWGQNFVADASGGANYVGAAFSGDLDHPRKHPGLKQFLVKQWRPTCGCEIVSSRNFPKEMQGNYLLNNCIGFQGVLQYRFEDDGLGFAAEPVEPLLRSSDPNFRPVDLQFGPDGALYVLDWFNPLVGHMQHNLRDPNRDKVHGRIWRITYKDNPLVEPTKTALQSTEELLTTLKTYEDRTRFQARRELGSRKKKEVIPAVDKAISEIKTDSEADQHLLLELLWVKQHHDAVDVELLDRILASKDARARAAAVRVLCYWRDRIDEPLAKIQTAIHDENPRVRLEAVRALSFFDSQQALDIAVESLIYDQDVYLEYALKETMETLQNRIDANAKAVSQTDSN</sequence>
<dbReference type="InterPro" id="IPR036514">
    <property type="entry name" value="SGNH_hydro_sf"/>
</dbReference>
<dbReference type="Gene3D" id="1.25.10.10">
    <property type="entry name" value="Leucine-rich Repeat Variant"/>
    <property type="match status" value="1"/>
</dbReference>
<evidence type="ECO:0000313" key="3">
    <source>
        <dbReference type="EMBL" id="QDT35503.1"/>
    </source>
</evidence>
<dbReference type="InterPro" id="IPR016024">
    <property type="entry name" value="ARM-type_fold"/>
</dbReference>
<dbReference type="Gene3D" id="3.40.50.1110">
    <property type="entry name" value="SGNH hydrolase"/>
    <property type="match status" value="1"/>
</dbReference>
<feature type="domain" description="DUF7133" evidence="2">
    <location>
        <begin position="354"/>
        <end position="706"/>
    </location>
</feature>
<dbReference type="KEGG" id="tpol:Mal48_47800"/>
<evidence type="ECO:0000259" key="2">
    <source>
        <dbReference type="Pfam" id="PF23500"/>
    </source>
</evidence>
<evidence type="ECO:0000313" key="4">
    <source>
        <dbReference type="Proteomes" id="UP000315724"/>
    </source>
</evidence>
<dbReference type="SUPFAM" id="SSF63829">
    <property type="entry name" value="Calcium-dependent phosphotriesterase"/>
    <property type="match status" value="1"/>
</dbReference>
<reference evidence="3 4" key="1">
    <citation type="submission" date="2019-02" db="EMBL/GenBank/DDBJ databases">
        <title>Deep-cultivation of Planctomycetes and their phenomic and genomic characterization uncovers novel biology.</title>
        <authorList>
            <person name="Wiegand S."/>
            <person name="Jogler M."/>
            <person name="Boedeker C."/>
            <person name="Pinto D."/>
            <person name="Vollmers J."/>
            <person name="Rivas-Marin E."/>
            <person name="Kohn T."/>
            <person name="Peeters S.H."/>
            <person name="Heuer A."/>
            <person name="Rast P."/>
            <person name="Oberbeckmann S."/>
            <person name="Bunk B."/>
            <person name="Jeske O."/>
            <person name="Meyerdierks A."/>
            <person name="Storesund J.E."/>
            <person name="Kallscheuer N."/>
            <person name="Luecker S."/>
            <person name="Lage O.M."/>
            <person name="Pohl T."/>
            <person name="Merkel B.J."/>
            <person name="Hornburger P."/>
            <person name="Mueller R.-W."/>
            <person name="Bruemmer F."/>
            <person name="Labrenz M."/>
            <person name="Spormann A.M."/>
            <person name="Op den Camp H."/>
            <person name="Overmann J."/>
            <person name="Amann R."/>
            <person name="Jetten M.S.M."/>
            <person name="Mascher T."/>
            <person name="Medema M.H."/>
            <person name="Devos D.P."/>
            <person name="Kaster A.-K."/>
            <person name="Ovreas L."/>
            <person name="Rohde M."/>
            <person name="Galperin M.Y."/>
            <person name="Jogler C."/>
        </authorList>
    </citation>
    <scope>NUCLEOTIDE SEQUENCE [LARGE SCALE GENOMIC DNA]</scope>
    <source>
        <strain evidence="3 4">Mal48</strain>
    </source>
</reference>
<dbReference type="AlphaFoldDB" id="A0A517QV57"/>
<proteinExistence type="predicted"/>
<name>A0A517QV57_9PLAN</name>
<dbReference type="Gene3D" id="2.120.10.30">
    <property type="entry name" value="TolB, C-terminal domain"/>
    <property type="match status" value="1"/>
</dbReference>
<dbReference type="OrthoDB" id="228131at2"/>
<dbReference type="SUPFAM" id="SSF52266">
    <property type="entry name" value="SGNH hydrolase"/>
    <property type="match status" value="1"/>
</dbReference>
<dbReference type="Proteomes" id="UP000315724">
    <property type="component" value="Chromosome"/>
</dbReference>
<dbReference type="Pfam" id="PF13472">
    <property type="entry name" value="Lipase_GDSL_2"/>
    <property type="match status" value="1"/>
</dbReference>
<dbReference type="InterPro" id="IPR011042">
    <property type="entry name" value="6-blade_b-propeller_TolB-like"/>
</dbReference>
<dbReference type="PANTHER" id="PTHR33546">
    <property type="entry name" value="LARGE, MULTIFUNCTIONAL SECRETED PROTEIN-RELATED"/>
    <property type="match status" value="1"/>
</dbReference>
<dbReference type="PANTHER" id="PTHR33546:SF1">
    <property type="entry name" value="LARGE, MULTIFUNCTIONAL SECRETED PROTEIN"/>
    <property type="match status" value="1"/>
</dbReference>
<dbReference type="Pfam" id="PF23500">
    <property type="entry name" value="DUF7133"/>
    <property type="match status" value="1"/>
</dbReference>
<dbReference type="Pfam" id="PF13646">
    <property type="entry name" value="HEAT_2"/>
    <property type="match status" value="1"/>
</dbReference>
<accession>A0A517QV57</accession>